<dbReference type="PROSITE" id="PS51145">
    <property type="entry name" value="ZU5"/>
    <property type="match status" value="1"/>
</dbReference>
<accession>A0ABM1ADW7</accession>
<evidence type="ECO:0000313" key="3">
    <source>
        <dbReference type="Proteomes" id="UP000694888"/>
    </source>
</evidence>
<feature type="compositionally biased region" description="Basic and acidic residues" evidence="1">
    <location>
        <begin position="30"/>
        <end position="44"/>
    </location>
</feature>
<gene>
    <name evidence="4" type="primary">LOC101852664</name>
</gene>
<organism evidence="3 4">
    <name type="scientific">Aplysia californica</name>
    <name type="common">California sea hare</name>
    <dbReference type="NCBI Taxonomy" id="6500"/>
    <lineage>
        <taxon>Eukaryota</taxon>
        <taxon>Metazoa</taxon>
        <taxon>Spiralia</taxon>
        <taxon>Lophotrochozoa</taxon>
        <taxon>Mollusca</taxon>
        <taxon>Gastropoda</taxon>
        <taxon>Heterobranchia</taxon>
        <taxon>Euthyneura</taxon>
        <taxon>Tectipleura</taxon>
        <taxon>Aplysiida</taxon>
        <taxon>Aplysioidea</taxon>
        <taxon>Aplysiidae</taxon>
        <taxon>Aplysia</taxon>
    </lineage>
</organism>
<feature type="region of interest" description="Disordered" evidence="1">
    <location>
        <begin position="18"/>
        <end position="114"/>
    </location>
</feature>
<dbReference type="InterPro" id="IPR037936">
    <property type="entry name" value="UNC5A-D"/>
</dbReference>
<feature type="compositionally biased region" description="Gly residues" evidence="1">
    <location>
        <begin position="73"/>
        <end position="85"/>
    </location>
</feature>
<reference evidence="4" key="1">
    <citation type="submission" date="2025-08" db="UniProtKB">
        <authorList>
            <consortium name="RefSeq"/>
        </authorList>
    </citation>
    <scope>IDENTIFICATION</scope>
</reference>
<dbReference type="SMART" id="SM00218">
    <property type="entry name" value="ZU5"/>
    <property type="match status" value="1"/>
</dbReference>
<protein>
    <submittedName>
        <fullName evidence="4">Tight junction protein ZO-1</fullName>
    </submittedName>
</protein>
<dbReference type="RefSeq" id="XP_012945828.1">
    <property type="nucleotide sequence ID" value="XM_013090374.1"/>
</dbReference>
<dbReference type="Proteomes" id="UP000694888">
    <property type="component" value="Unplaced"/>
</dbReference>
<evidence type="ECO:0000313" key="4">
    <source>
        <dbReference type="RefSeq" id="XP_012945828.1"/>
    </source>
</evidence>
<name>A0ABM1ADW7_APLCA</name>
<evidence type="ECO:0000256" key="1">
    <source>
        <dbReference type="SAM" id="MobiDB-lite"/>
    </source>
</evidence>
<dbReference type="GeneID" id="101852664"/>
<sequence length="257" mass="27362">MHERDRFSSYKHLITPGFFAQKQSLSRSSGELRDEDVSHRDRGQESGGQGLSKSAFSTYRKPVKQASFAGSSGPFGGRGRGGGGRGEGEPPARRAQSVGSVLSTDTGDGEEGEEKHTVIATAKGFFTSKGGVLEAPDTGVSIYIPEGAINEGKEQEIYFKVCRDNSLLPPLDAEKGETLLSPLVMCGPHGTEFNKPVELRLPHCASANPESWSFALKSSDSPSGETTEWHNMTLAGSEGGARGTVDKSSVSILVDHF</sequence>
<dbReference type="PANTHER" id="PTHR12582">
    <property type="entry name" value="NETRIN RECEPTOR UNC5"/>
    <property type="match status" value="1"/>
</dbReference>
<dbReference type="InterPro" id="IPR000906">
    <property type="entry name" value="ZU5_dom"/>
</dbReference>
<dbReference type="PANTHER" id="PTHR12582:SF47">
    <property type="entry name" value="NETRIN RECEPTOR UNC-5"/>
    <property type="match status" value="1"/>
</dbReference>
<proteinExistence type="predicted"/>
<dbReference type="Pfam" id="PF00791">
    <property type="entry name" value="ZU5"/>
    <property type="match status" value="1"/>
</dbReference>
<feature type="domain" description="ZU5" evidence="2">
    <location>
        <begin position="120"/>
        <end position="257"/>
    </location>
</feature>
<dbReference type="Gene3D" id="2.60.220.30">
    <property type="match status" value="1"/>
</dbReference>
<keyword evidence="3" id="KW-1185">Reference proteome</keyword>
<evidence type="ECO:0000259" key="2">
    <source>
        <dbReference type="PROSITE" id="PS51145"/>
    </source>
</evidence>